<proteinExistence type="predicted"/>
<dbReference type="InterPro" id="IPR008920">
    <property type="entry name" value="TF_FadR/GntR_C"/>
</dbReference>
<keyword evidence="6" id="KW-1185">Reference proteome</keyword>
<dbReference type="PROSITE" id="PS50949">
    <property type="entry name" value="HTH_GNTR"/>
    <property type="match status" value="1"/>
</dbReference>
<sequence length="236" mass="25312">MAVQGISRGSIDGGITPLQRESFQQQIYKRLRNPLIAGSFFPGEAVSSRGLAQALDVSAMPVREALTRLTAEGALELTNSRTLRVRVLTPDDFDEATAIRLDLEAMAAIRAAGQATGEDAAAVRRLHRDLIAAAESVDADRYLSANAAFHSGIYTAAGWPLLLGMIQRLWLIVGPSIRSSVPDRQHMATSMQFHNAAAEAMEARDATTLRSAVVDDIRTAAINIRASLADEAGETT</sequence>
<reference evidence="5 6" key="1">
    <citation type="submission" date="2015-09" db="EMBL/GenBank/DDBJ databases">
        <authorList>
            <person name="Jackson K.R."/>
            <person name="Lunt B.L."/>
            <person name="Fisher J.N.B."/>
            <person name="Gardner A.V."/>
            <person name="Bailey M.E."/>
            <person name="Deus L.M."/>
            <person name="Earl A.S."/>
            <person name="Gibby P.D."/>
            <person name="Hartmann K.A."/>
            <person name="Liu J.E."/>
            <person name="Manci A.M."/>
            <person name="Nielsen D.A."/>
            <person name="Solomon M.B."/>
            <person name="Breakwell D.P."/>
            <person name="Burnett S.H."/>
            <person name="Grose J.H."/>
        </authorList>
    </citation>
    <scope>NUCLEOTIDE SEQUENCE [LARGE SCALE GENOMIC DNA]</scope>
    <source>
        <strain evidence="5 6">CECT 7799</strain>
    </source>
</reference>
<evidence type="ECO:0000256" key="3">
    <source>
        <dbReference type="ARBA" id="ARBA00023163"/>
    </source>
</evidence>
<dbReference type="EMBL" id="CYPR01000068">
    <property type="protein sequence ID" value="CUH36499.1"/>
    <property type="molecule type" value="Genomic_DNA"/>
</dbReference>
<keyword evidence="1" id="KW-0805">Transcription regulation</keyword>
<dbReference type="SUPFAM" id="SSF46785">
    <property type="entry name" value="Winged helix' DNA-binding domain"/>
    <property type="match status" value="1"/>
</dbReference>
<dbReference type="STRING" id="313367.JSE7799_01212"/>
<dbReference type="Proteomes" id="UP000049455">
    <property type="component" value="Unassembled WGS sequence"/>
</dbReference>
<gene>
    <name evidence="5" type="primary">mcbR_2</name>
    <name evidence="5" type="ORF">JSE7799_01212</name>
</gene>
<protein>
    <submittedName>
        <fullName evidence="5">HTH-type transcriptional regulator McbR</fullName>
    </submittedName>
</protein>
<dbReference type="SMART" id="SM00895">
    <property type="entry name" value="FCD"/>
    <property type="match status" value="1"/>
</dbReference>
<dbReference type="OrthoDB" id="8638122at2"/>
<dbReference type="Gene3D" id="1.10.10.10">
    <property type="entry name" value="Winged helix-like DNA-binding domain superfamily/Winged helix DNA-binding domain"/>
    <property type="match status" value="1"/>
</dbReference>
<dbReference type="Pfam" id="PF00392">
    <property type="entry name" value="GntR"/>
    <property type="match status" value="1"/>
</dbReference>
<dbReference type="AlphaFoldDB" id="A0A0M7B6V1"/>
<dbReference type="GO" id="GO:0003700">
    <property type="term" value="F:DNA-binding transcription factor activity"/>
    <property type="evidence" value="ECO:0007669"/>
    <property type="project" value="InterPro"/>
</dbReference>
<dbReference type="InterPro" id="IPR036388">
    <property type="entry name" value="WH-like_DNA-bd_sf"/>
</dbReference>
<accession>A0A0M7B6V1</accession>
<dbReference type="Pfam" id="PF07729">
    <property type="entry name" value="FCD"/>
    <property type="match status" value="1"/>
</dbReference>
<name>A0A0M7B6V1_9RHOB</name>
<dbReference type="PANTHER" id="PTHR43537">
    <property type="entry name" value="TRANSCRIPTIONAL REGULATOR, GNTR FAMILY"/>
    <property type="match status" value="1"/>
</dbReference>
<dbReference type="PANTHER" id="PTHR43537:SF39">
    <property type="entry name" value="HTH-TYPE TRANSCRIPTIONAL REGULATOR MCBR"/>
    <property type="match status" value="1"/>
</dbReference>
<evidence type="ECO:0000259" key="4">
    <source>
        <dbReference type="PROSITE" id="PS50949"/>
    </source>
</evidence>
<dbReference type="InterPro" id="IPR011711">
    <property type="entry name" value="GntR_C"/>
</dbReference>
<dbReference type="InterPro" id="IPR036390">
    <property type="entry name" value="WH_DNA-bd_sf"/>
</dbReference>
<dbReference type="InterPro" id="IPR000524">
    <property type="entry name" value="Tscrpt_reg_HTH_GntR"/>
</dbReference>
<keyword evidence="3" id="KW-0804">Transcription</keyword>
<keyword evidence="2" id="KW-0238">DNA-binding</keyword>
<evidence type="ECO:0000313" key="5">
    <source>
        <dbReference type="EMBL" id="CUH36499.1"/>
    </source>
</evidence>
<evidence type="ECO:0000256" key="2">
    <source>
        <dbReference type="ARBA" id="ARBA00023125"/>
    </source>
</evidence>
<dbReference type="Gene3D" id="1.20.120.530">
    <property type="entry name" value="GntR ligand-binding domain-like"/>
    <property type="match status" value="1"/>
</dbReference>
<dbReference type="SMART" id="SM00345">
    <property type="entry name" value="HTH_GNTR"/>
    <property type="match status" value="1"/>
</dbReference>
<feature type="domain" description="HTH gntR-type" evidence="4">
    <location>
        <begin position="21"/>
        <end position="88"/>
    </location>
</feature>
<evidence type="ECO:0000256" key="1">
    <source>
        <dbReference type="ARBA" id="ARBA00023015"/>
    </source>
</evidence>
<dbReference type="GO" id="GO:0003677">
    <property type="term" value="F:DNA binding"/>
    <property type="evidence" value="ECO:0007669"/>
    <property type="project" value="UniProtKB-KW"/>
</dbReference>
<dbReference type="SUPFAM" id="SSF48008">
    <property type="entry name" value="GntR ligand-binding domain-like"/>
    <property type="match status" value="1"/>
</dbReference>
<organism evidence="5 6">
    <name type="scientific">Jannaschia seosinensis</name>
    <dbReference type="NCBI Taxonomy" id="313367"/>
    <lineage>
        <taxon>Bacteria</taxon>
        <taxon>Pseudomonadati</taxon>
        <taxon>Pseudomonadota</taxon>
        <taxon>Alphaproteobacteria</taxon>
        <taxon>Rhodobacterales</taxon>
        <taxon>Roseobacteraceae</taxon>
        <taxon>Jannaschia</taxon>
    </lineage>
</organism>
<evidence type="ECO:0000313" key="6">
    <source>
        <dbReference type="Proteomes" id="UP000049455"/>
    </source>
</evidence>